<dbReference type="GO" id="GO:0006633">
    <property type="term" value="P:fatty acid biosynthetic process"/>
    <property type="evidence" value="ECO:0007669"/>
    <property type="project" value="TreeGrafter"/>
</dbReference>
<protein>
    <submittedName>
        <fullName evidence="3">Carbonyl reductase family member 4</fullName>
    </submittedName>
</protein>
<comment type="similarity">
    <text evidence="1">Belongs to the short-chain dehydrogenases/reductases (SDR) family.</text>
</comment>
<evidence type="ECO:0000256" key="1">
    <source>
        <dbReference type="ARBA" id="ARBA00006484"/>
    </source>
</evidence>
<evidence type="ECO:0000313" key="4">
    <source>
        <dbReference type="Proteomes" id="UP000053831"/>
    </source>
</evidence>
<dbReference type="GO" id="GO:0016616">
    <property type="term" value="F:oxidoreductase activity, acting on the CH-OH group of donors, NAD or NADP as acceptor"/>
    <property type="evidence" value="ECO:0007669"/>
    <property type="project" value="TreeGrafter"/>
</dbReference>
<dbReference type="PANTHER" id="PTHR42760">
    <property type="entry name" value="SHORT-CHAIN DEHYDROGENASES/REDUCTASES FAMILY MEMBER"/>
    <property type="match status" value="1"/>
</dbReference>
<gene>
    <name evidence="3" type="ORF">ESCO_002219</name>
</gene>
<dbReference type="EMBL" id="LGSR01000006">
    <property type="protein sequence ID" value="KOS22637.1"/>
    <property type="molecule type" value="Genomic_DNA"/>
</dbReference>
<accession>A0A0M8N3V4</accession>
<name>A0A0M8N3V4_ESCWE</name>
<dbReference type="PRINTS" id="PR00081">
    <property type="entry name" value="GDHRDH"/>
</dbReference>
<dbReference type="Pfam" id="PF13561">
    <property type="entry name" value="adh_short_C2"/>
    <property type="match status" value="1"/>
</dbReference>
<evidence type="ECO:0000256" key="2">
    <source>
        <dbReference type="ARBA" id="ARBA00023002"/>
    </source>
</evidence>
<dbReference type="GO" id="GO:0048038">
    <property type="term" value="F:quinone binding"/>
    <property type="evidence" value="ECO:0007669"/>
    <property type="project" value="TreeGrafter"/>
</dbReference>
<comment type="caution">
    <text evidence="3">The sequence shown here is derived from an EMBL/GenBank/DDBJ whole genome shotgun (WGS) entry which is preliminary data.</text>
</comment>
<organism evidence="3 4">
    <name type="scientific">Escovopsis weberi</name>
    <dbReference type="NCBI Taxonomy" id="150374"/>
    <lineage>
        <taxon>Eukaryota</taxon>
        <taxon>Fungi</taxon>
        <taxon>Dikarya</taxon>
        <taxon>Ascomycota</taxon>
        <taxon>Pezizomycotina</taxon>
        <taxon>Sordariomycetes</taxon>
        <taxon>Hypocreomycetidae</taxon>
        <taxon>Hypocreales</taxon>
        <taxon>Hypocreaceae</taxon>
        <taxon>Escovopsis</taxon>
    </lineage>
</organism>
<dbReference type="OrthoDB" id="47007at2759"/>
<dbReference type="Proteomes" id="UP000053831">
    <property type="component" value="Unassembled WGS sequence"/>
</dbReference>
<sequence length="210" mass="21938">MFRLAGKHCAIVGATGGIGFAIAKAFANHGAVVSILGRSALEAQPRLQPQLPPVPAAAPAPLVPEGGTSARSAHVPPAHRFLRLDVADAEDIKTTFSSRDELRGVGPVDVLVNCAAVSQTTLLKRTPDEQLANILDTNLLAAMLICKHAKVQANGTSPYLKPELQQAYLRDTPLHRVAEPAEVADAAVFLASNDFANNCVLNLDGGLSAA</sequence>
<reference evidence="3 4" key="1">
    <citation type="submission" date="2015-07" db="EMBL/GenBank/DDBJ databases">
        <title>The genome of the fungus Escovopsis weberi, a specialized disease agent of ant agriculture.</title>
        <authorList>
            <person name="de Man T.J."/>
            <person name="Stajich J.E."/>
            <person name="Kubicek C.P."/>
            <person name="Chenthamara K."/>
            <person name="Atanasova L."/>
            <person name="Druzhinina I.S."/>
            <person name="Birnbaum S."/>
            <person name="Barribeau S.M."/>
            <person name="Teiling C."/>
            <person name="Suen G."/>
            <person name="Currie C."/>
            <person name="Gerardo N.M."/>
        </authorList>
    </citation>
    <scope>NUCLEOTIDE SEQUENCE [LARGE SCALE GENOMIC DNA]</scope>
</reference>
<keyword evidence="4" id="KW-1185">Reference proteome</keyword>
<dbReference type="InterPro" id="IPR036291">
    <property type="entry name" value="NAD(P)-bd_dom_sf"/>
</dbReference>
<evidence type="ECO:0000313" key="3">
    <source>
        <dbReference type="EMBL" id="KOS22637.1"/>
    </source>
</evidence>
<dbReference type="PANTHER" id="PTHR42760:SF133">
    <property type="entry name" value="3-OXOACYL-[ACYL-CARRIER-PROTEIN] REDUCTASE"/>
    <property type="match status" value="1"/>
</dbReference>
<dbReference type="STRING" id="150374.A0A0M8N3V4"/>
<proteinExistence type="inferred from homology"/>
<keyword evidence="2" id="KW-0560">Oxidoreductase</keyword>
<dbReference type="SUPFAM" id="SSF51735">
    <property type="entry name" value="NAD(P)-binding Rossmann-fold domains"/>
    <property type="match status" value="1"/>
</dbReference>
<dbReference type="InterPro" id="IPR002347">
    <property type="entry name" value="SDR_fam"/>
</dbReference>
<dbReference type="AlphaFoldDB" id="A0A0M8N3V4"/>
<dbReference type="Gene3D" id="3.40.50.720">
    <property type="entry name" value="NAD(P)-binding Rossmann-like Domain"/>
    <property type="match status" value="2"/>
</dbReference>